<gene>
    <name evidence="1" type="ORF">DSO57_1004550</name>
</gene>
<comment type="caution">
    <text evidence="1">The sequence shown here is derived from an EMBL/GenBank/DDBJ whole genome shotgun (WGS) entry which is preliminary data.</text>
</comment>
<sequence>MSTEVDSPNRSGCRTPVEQMSGLFSPACVDRFRVKRLLNSGLDPNTEPCLPGDISVLSSRLTKFQIEASIQRAKQFGFTEEQLFGPNGHRLLNEMDFAPRARHPRIRPDGTKDYSRRVVTRSKFPSDDECLAPIQPAPKPGCATTEAPPEEASPVFAKPASKKRGGKIPNGPKRKTRVTRSTYKTNKSRPSGGTSDGEDNSAAMEDSVDYPWL</sequence>
<reference evidence="1" key="1">
    <citation type="submission" date="2022-04" db="EMBL/GenBank/DDBJ databases">
        <title>Genome of the entomopathogenic fungus Entomophthora muscae.</title>
        <authorList>
            <person name="Elya C."/>
            <person name="Lovett B.R."/>
            <person name="Lee E."/>
            <person name="Macias A.M."/>
            <person name="Hajek A.E."/>
            <person name="De Bivort B.L."/>
            <person name="Kasson M.T."/>
            <person name="De Fine Licht H.H."/>
            <person name="Stajich J.E."/>
        </authorList>
    </citation>
    <scope>NUCLEOTIDE SEQUENCE</scope>
    <source>
        <strain evidence="1">Berkeley</strain>
    </source>
</reference>
<evidence type="ECO:0000313" key="1">
    <source>
        <dbReference type="EMBL" id="KAJ9059238.1"/>
    </source>
</evidence>
<accession>A0ACC2SA24</accession>
<organism evidence="1 2">
    <name type="scientific">Entomophthora muscae</name>
    <dbReference type="NCBI Taxonomy" id="34485"/>
    <lineage>
        <taxon>Eukaryota</taxon>
        <taxon>Fungi</taxon>
        <taxon>Fungi incertae sedis</taxon>
        <taxon>Zoopagomycota</taxon>
        <taxon>Entomophthoromycotina</taxon>
        <taxon>Entomophthoromycetes</taxon>
        <taxon>Entomophthorales</taxon>
        <taxon>Entomophthoraceae</taxon>
        <taxon>Entomophthora</taxon>
    </lineage>
</organism>
<proteinExistence type="predicted"/>
<name>A0ACC2SA24_9FUNG</name>
<keyword evidence="2" id="KW-1185">Reference proteome</keyword>
<dbReference type="EMBL" id="QTSX02005691">
    <property type="protein sequence ID" value="KAJ9059238.1"/>
    <property type="molecule type" value="Genomic_DNA"/>
</dbReference>
<dbReference type="Proteomes" id="UP001165960">
    <property type="component" value="Unassembled WGS sequence"/>
</dbReference>
<protein>
    <submittedName>
        <fullName evidence="1">Uncharacterized protein</fullName>
    </submittedName>
</protein>
<evidence type="ECO:0000313" key="2">
    <source>
        <dbReference type="Proteomes" id="UP001165960"/>
    </source>
</evidence>